<evidence type="ECO:0000313" key="2">
    <source>
        <dbReference type="EMBL" id="RMI13877.1"/>
    </source>
</evidence>
<feature type="transmembrane region" description="Helical" evidence="1">
    <location>
        <begin position="175"/>
        <end position="192"/>
    </location>
</feature>
<accession>A0A3M2JIJ9</accession>
<protein>
    <submittedName>
        <fullName evidence="2">Uncharacterized protein</fullName>
    </submittedName>
</protein>
<evidence type="ECO:0000256" key="1">
    <source>
        <dbReference type="SAM" id="Phobius"/>
    </source>
</evidence>
<reference evidence="2 3" key="1">
    <citation type="submission" date="2018-10" db="EMBL/GenBank/DDBJ databases">
        <title>Isolation, diversity and antifungal activity of actinobacteria from wheat.</title>
        <authorList>
            <person name="Han C."/>
        </authorList>
    </citation>
    <scope>NUCLEOTIDE SEQUENCE [LARGE SCALE GENOMIC DNA]</scope>
    <source>
        <strain evidence="2 3">NEAU-YY56</strain>
    </source>
</reference>
<keyword evidence="1" id="KW-0812">Transmembrane</keyword>
<dbReference type="Proteomes" id="UP000269289">
    <property type="component" value="Unassembled WGS sequence"/>
</dbReference>
<dbReference type="EMBL" id="RFFI01000008">
    <property type="protein sequence ID" value="RMI13877.1"/>
    <property type="molecule type" value="Genomic_DNA"/>
</dbReference>
<proteinExistence type="predicted"/>
<organism evidence="2 3">
    <name type="scientific">Cellulomonas triticagri</name>
    <dbReference type="NCBI Taxonomy" id="2483352"/>
    <lineage>
        <taxon>Bacteria</taxon>
        <taxon>Bacillati</taxon>
        <taxon>Actinomycetota</taxon>
        <taxon>Actinomycetes</taxon>
        <taxon>Micrococcales</taxon>
        <taxon>Cellulomonadaceae</taxon>
        <taxon>Cellulomonas</taxon>
    </lineage>
</organism>
<feature type="transmembrane region" description="Helical" evidence="1">
    <location>
        <begin position="151"/>
        <end position="168"/>
    </location>
</feature>
<sequence>MIGEKTMTVRTSDPVDVAATQTTAPRRRATGRTWGLLLLVVSALTAARVPQVSDDVAARLARGDSGVDLDGLEQAELAVTIGTVTALVLALALQVLVVAGAIAVERRTAAAGRLVVAGRPLSLTFLVVGGVLVLAQGTALLLPAAGGRVEVLVPLALVVATAATALARDGARWGLPARAAIAVGTALMLTFVL</sequence>
<feature type="transmembrane region" description="Helical" evidence="1">
    <location>
        <begin position="77"/>
        <end position="102"/>
    </location>
</feature>
<feature type="transmembrane region" description="Helical" evidence="1">
    <location>
        <begin position="123"/>
        <end position="145"/>
    </location>
</feature>
<feature type="transmembrane region" description="Helical" evidence="1">
    <location>
        <begin position="33"/>
        <end position="50"/>
    </location>
</feature>
<gene>
    <name evidence="2" type="ORF">EBM89_02590</name>
</gene>
<keyword evidence="1" id="KW-1133">Transmembrane helix</keyword>
<keyword evidence="3" id="KW-1185">Reference proteome</keyword>
<evidence type="ECO:0000313" key="3">
    <source>
        <dbReference type="Proteomes" id="UP000269289"/>
    </source>
</evidence>
<keyword evidence="1" id="KW-0472">Membrane</keyword>
<name>A0A3M2JIJ9_9CELL</name>
<dbReference type="AlphaFoldDB" id="A0A3M2JIJ9"/>
<comment type="caution">
    <text evidence="2">The sequence shown here is derived from an EMBL/GenBank/DDBJ whole genome shotgun (WGS) entry which is preliminary data.</text>
</comment>